<dbReference type="NCBIfam" id="TIGR01364">
    <property type="entry name" value="serC_1"/>
    <property type="match status" value="1"/>
</dbReference>
<evidence type="ECO:0000259" key="14">
    <source>
        <dbReference type="Pfam" id="PF00266"/>
    </source>
</evidence>
<comment type="pathway">
    <text evidence="2 12 13">Amino-acid biosynthesis; L-serine biosynthesis; L-serine from 3-phospho-D-glycerate: step 2/3.</text>
</comment>
<comment type="subunit">
    <text evidence="12">Homodimer.</text>
</comment>
<dbReference type="UniPathway" id="UPA00135">
    <property type="reaction ID" value="UER00197"/>
</dbReference>
<comment type="cofactor">
    <cofactor evidence="12">
        <name>pyridoxal 5'-phosphate</name>
        <dbReference type="ChEBI" id="CHEBI:597326"/>
    </cofactor>
    <text evidence="12">Binds 1 pyridoxal phosphate per subunit.</text>
</comment>
<keyword evidence="12" id="KW-0963">Cytoplasm</keyword>
<accession>A0A0W1A6G8</accession>
<comment type="caution">
    <text evidence="12">Lacks conserved residue(s) required for the propagation of feature annotation.</text>
</comment>
<comment type="subcellular location">
    <subcellularLocation>
        <location evidence="12">Cytoplasm</location>
    </subcellularLocation>
</comment>
<dbReference type="Pfam" id="PF00266">
    <property type="entry name" value="Aminotran_5"/>
    <property type="match status" value="1"/>
</dbReference>
<dbReference type="PANTHER" id="PTHR43247">
    <property type="entry name" value="PHOSPHOSERINE AMINOTRANSFERASE"/>
    <property type="match status" value="1"/>
</dbReference>
<comment type="pathway">
    <text evidence="1 12">Cofactor biosynthesis; pyridoxine 5'-phosphate biosynthesis; pyridoxine 5'-phosphate from D-erythrose 4-phosphate: step 3/5.</text>
</comment>
<keyword evidence="16" id="KW-1185">Reference proteome</keyword>
<evidence type="ECO:0000256" key="2">
    <source>
        <dbReference type="ARBA" id="ARBA00005099"/>
    </source>
</evidence>
<evidence type="ECO:0000256" key="12">
    <source>
        <dbReference type="HAMAP-Rule" id="MF_00160"/>
    </source>
</evidence>
<dbReference type="GO" id="GO:0006564">
    <property type="term" value="P:L-serine biosynthetic process"/>
    <property type="evidence" value="ECO:0007669"/>
    <property type="project" value="UniProtKB-UniRule"/>
</dbReference>
<dbReference type="InterPro" id="IPR015424">
    <property type="entry name" value="PyrdxlP-dep_Trfase"/>
</dbReference>
<dbReference type="PANTHER" id="PTHR43247:SF1">
    <property type="entry name" value="PHOSPHOSERINE AMINOTRANSFERASE"/>
    <property type="match status" value="1"/>
</dbReference>
<feature type="modified residue" description="N6-(pyridoxal phosphate)lysine" evidence="12">
    <location>
        <position position="184"/>
    </location>
</feature>
<comment type="catalytic activity">
    <reaction evidence="11 12 13">
        <text>O-phospho-L-serine + 2-oxoglutarate = 3-phosphooxypyruvate + L-glutamate</text>
        <dbReference type="Rhea" id="RHEA:14329"/>
        <dbReference type="ChEBI" id="CHEBI:16810"/>
        <dbReference type="ChEBI" id="CHEBI:18110"/>
        <dbReference type="ChEBI" id="CHEBI:29985"/>
        <dbReference type="ChEBI" id="CHEBI:57524"/>
        <dbReference type="EC" id="2.6.1.52"/>
    </reaction>
</comment>
<name>A0A0W1A6G8_9GAMM</name>
<evidence type="ECO:0000256" key="8">
    <source>
        <dbReference type="ARBA" id="ARBA00023096"/>
    </source>
</evidence>
<dbReference type="STRING" id="45076.Lwor_2166"/>
<evidence type="ECO:0000256" key="9">
    <source>
        <dbReference type="ARBA" id="ARBA00023299"/>
    </source>
</evidence>
<dbReference type="FunFam" id="3.90.1150.10:FF:000006">
    <property type="entry name" value="Phosphoserine aminotransferase"/>
    <property type="match status" value="1"/>
</dbReference>
<dbReference type="InterPro" id="IPR015422">
    <property type="entry name" value="PyrdxlP-dep_Trfase_small"/>
</dbReference>
<dbReference type="GO" id="GO:0030170">
    <property type="term" value="F:pyridoxal phosphate binding"/>
    <property type="evidence" value="ECO:0007669"/>
    <property type="project" value="UniProtKB-UniRule"/>
</dbReference>
<feature type="binding site" evidence="12">
    <location>
        <position position="140"/>
    </location>
    <ligand>
        <name>pyridoxal 5'-phosphate</name>
        <dbReference type="ChEBI" id="CHEBI:597326"/>
    </ligand>
</feature>
<evidence type="ECO:0000256" key="1">
    <source>
        <dbReference type="ARBA" id="ARBA00004915"/>
    </source>
</evidence>
<dbReference type="FunFam" id="3.40.640.10:FF:000010">
    <property type="entry name" value="Phosphoserine aminotransferase"/>
    <property type="match status" value="1"/>
</dbReference>
<evidence type="ECO:0000256" key="3">
    <source>
        <dbReference type="ARBA" id="ARBA00006904"/>
    </source>
</evidence>
<keyword evidence="8 12" id="KW-0664">Pyridoxine biosynthesis</keyword>
<dbReference type="GO" id="GO:0005737">
    <property type="term" value="C:cytoplasm"/>
    <property type="evidence" value="ECO:0007669"/>
    <property type="project" value="UniProtKB-SubCell"/>
</dbReference>
<dbReference type="Gene3D" id="3.90.1150.10">
    <property type="entry name" value="Aspartate Aminotransferase, domain 1"/>
    <property type="match status" value="1"/>
</dbReference>
<keyword evidence="9 12" id="KW-0718">Serine biosynthesis</keyword>
<dbReference type="InterPro" id="IPR015421">
    <property type="entry name" value="PyrdxlP-dep_Trfase_major"/>
</dbReference>
<comment type="catalytic activity">
    <reaction evidence="10 12">
        <text>4-(phosphooxy)-L-threonine + 2-oxoglutarate = (R)-3-hydroxy-2-oxo-4-phosphooxybutanoate + L-glutamate</text>
        <dbReference type="Rhea" id="RHEA:16573"/>
        <dbReference type="ChEBI" id="CHEBI:16810"/>
        <dbReference type="ChEBI" id="CHEBI:29985"/>
        <dbReference type="ChEBI" id="CHEBI:58452"/>
        <dbReference type="ChEBI" id="CHEBI:58538"/>
        <dbReference type="EC" id="2.6.1.52"/>
    </reaction>
</comment>
<feature type="binding site" evidence="12">
    <location>
        <position position="90"/>
    </location>
    <ligand>
        <name>pyridoxal 5'-phosphate</name>
        <dbReference type="ChEBI" id="CHEBI:597326"/>
    </ligand>
</feature>
<dbReference type="Proteomes" id="UP000054662">
    <property type="component" value="Unassembled WGS sequence"/>
</dbReference>
<feature type="binding site" evidence="12">
    <location>
        <position position="160"/>
    </location>
    <ligand>
        <name>pyridoxal 5'-phosphate</name>
        <dbReference type="ChEBI" id="CHEBI:597326"/>
    </ligand>
</feature>
<dbReference type="HAMAP" id="MF_00160">
    <property type="entry name" value="SerC_aminotrans_5"/>
    <property type="match status" value="1"/>
</dbReference>
<gene>
    <name evidence="12 15" type="primary">serC</name>
    <name evidence="15" type="ORF">Lwor_2166</name>
</gene>
<evidence type="ECO:0000313" key="15">
    <source>
        <dbReference type="EMBL" id="KTD76941.1"/>
    </source>
</evidence>
<dbReference type="GO" id="GO:0008615">
    <property type="term" value="P:pyridoxine biosynthetic process"/>
    <property type="evidence" value="ECO:0007669"/>
    <property type="project" value="UniProtKB-UniRule"/>
</dbReference>
<feature type="binding site" evidence="12">
    <location>
        <position position="30"/>
    </location>
    <ligand>
        <name>L-glutamate</name>
        <dbReference type="ChEBI" id="CHEBI:29985"/>
    </ligand>
</feature>
<dbReference type="EC" id="2.6.1.52" evidence="12"/>
<dbReference type="AlphaFoldDB" id="A0A0W1A6G8"/>
<comment type="similarity">
    <text evidence="3 12">Belongs to the class-V pyridoxal-phosphate-dependent aminotransferase family. SerC subfamily.</text>
</comment>
<evidence type="ECO:0000256" key="11">
    <source>
        <dbReference type="ARBA" id="ARBA00049007"/>
    </source>
</evidence>
<keyword evidence="5 12" id="KW-0028">Amino-acid biosynthesis</keyword>
<organism evidence="15 16">
    <name type="scientific">Legionella worsleiensis</name>
    <dbReference type="NCBI Taxonomy" id="45076"/>
    <lineage>
        <taxon>Bacteria</taxon>
        <taxon>Pseudomonadati</taxon>
        <taxon>Pseudomonadota</taxon>
        <taxon>Gammaproteobacteria</taxon>
        <taxon>Legionellales</taxon>
        <taxon>Legionellaceae</taxon>
        <taxon>Legionella</taxon>
    </lineage>
</organism>
<evidence type="ECO:0000313" key="16">
    <source>
        <dbReference type="Proteomes" id="UP000054662"/>
    </source>
</evidence>
<feature type="binding site" evidence="12">
    <location>
        <begin position="64"/>
        <end position="65"/>
    </location>
    <ligand>
        <name>pyridoxal 5'-phosphate</name>
        <dbReference type="ChEBI" id="CHEBI:597326"/>
    </ligand>
</feature>
<keyword evidence="6 12" id="KW-0808">Transferase</keyword>
<evidence type="ECO:0000256" key="7">
    <source>
        <dbReference type="ARBA" id="ARBA00022898"/>
    </source>
</evidence>
<comment type="caution">
    <text evidence="15">The sequence shown here is derived from an EMBL/GenBank/DDBJ whole genome shotgun (WGS) entry which is preliminary data.</text>
</comment>
<dbReference type="InterPro" id="IPR020578">
    <property type="entry name" value="Aminotrans_V_PyrdxlP_BS"/>
</dbReference>
<dbReference type="PIRSF" id="PIRSF000525">
    <property type="entry name" value="SerC"/>
    <property type="match status" value="1"/>
</dbReference>
<evidence type="ECO:0000256" key="10">
    <source>
        <dbReference type="ARBA" id="ARBA00047630"/>
    </source>
</evidence>
<protein>
    <recommendedName>
        <fullName evidence="12">Phosphoserine aminotransferase</fullName>
        <ecNumber evidence="12">2.6.1.52</ecNumber>
    </recommendedName>
    <alternativeName>
        <fullName evidence="12">Phosphohydroxythreonine aminotransferase</fullName>
        <shortName evidence="12">PSAT</shortName>
    </alternativeName>
</protein>
<dbReference type="InterPro" id="IPR000192">
    <property type="entry name" value="Aminotrans_V_dom"/>
</dbReference>
<proteinExistence type="inferred from homology"/>
<dbReference type="GO" id="GO:0004648">
    <property type="term" value="F:O-phospho-L-serine:2-oxoglutarate aminotransferase activity"/>
    <property type="evidence" value="ECO:0007669"/>
    <property type="project" value="UniProtKB-UniRule"/>
</dbReference>
<keyword evidence="4 12" id="KW-0032">Aminotransferase</keyword>
<feature type="binding site" evidence="12">
    <location>
        <position position="183"/>
    </location>
    <ligand>
        <name>pyridoxal 5'-phosphate</name>
        <dbReference type="ChEBI" id="CHEBI:597326"/>
    </ligand>
</feature>
<evidence type="ECO:0000256" key="6">
    <source>
        <dbReference type="ARBA" id="ARBA00022679"/>
    </source>
</evidence>
<dbReference type="EMBL" id="LNZC01000027">
    <property type="protein sequence ID" value="KTD76941.1"/>
    <property type="molecule type" value="Genomic_DNA"/>
</dbReference>
<evidence type="ECO:0000256" key="4">
    <source>
        <dbReference type="ARBA" id="ARBA00022576"/>
    </source>
</evidence>
<dbReference type="InterPro" id="IPR022278">
    <property type="entry name" value="Pser_aminoTfrase"/>
</dbReference>
<evidence type="ECO:0000256" key="5">
    <source>
        <dbReference type="ARBA" id="ARBA00022605"/>
    </source>
</evidence>
<dbReference type="Gene3D" id="3.40.640.10">
    <property type="entry name" value="Type I PLP-dependent aspartate aminotransferase-like (Major domain)"/>
    <property type="match status" value="1"/>
</dbReference>
<feature type="domain" description="Aminotransferase class V" evidence="14">
    <location>
        <begin position="2"/>
        <end position="337"/>
    </location>
</feature>
<dbReference type="SUPFAM" id="SSF53383">
    <property type="entry name" value="PLP-dependent transferases"/>
    <property type="match status" value="1"/>
</dbReference>
<dbReference type="UniPathway" id="UPA00244">
    <property type="reaction ID" value="UER00311"/>
</dbReference>
<keyword evidence="7 12" id="KW-0663">Pyridoxal phosphate</keyword>
<sequence length="349" mass="39115">MLPEPILKAAQEEFLDWHNLGMSVLEVGHRTPHFMGLLERAEQSLRDLLHIPAHYKVLFLGGAARTQFAMVPMNLLHPGEQGGYLASGIWSHMAFQEASLLKKAYCCFSDESAGFKSIPDAKLWEFKSNTQYVYYTPNETVNGVRFPYIPKTGDIPLIADMTSCLLSEPLDISKYGLIFAGAQKNIANAGLTLVIVREDLLERAPNPVVPTMMNYKVQADNHSLYATPPVFNCYLAAKMFDWIREQGGVEALFRLNCLKAAKLYQFLDASDFYSTTVDKEVRSLMNVCFSLKNPSLESQFITSAEQRGLCALKGHRYVGGLRASLYNAMPMSGVDALLDFMTEFAKEHR</sequence>
<comment type="function">
    <text evidence="12">Catalyzes the reversible conversion of 3-phosphohydroxypyruvate to phosphoserine and of 3-hydroxy-2-oxo-4-phosphonooxybutanoate to phosphohydroxythreonine.</text>
</comment>
<reference evidence="15 16" key="1">
    <citation type="submission" date="2015-11" db="EMBL/GenBank/DDBJ databases">
        <title>Genomic analysis of 38 Legionella species identifies large and diverse effector repertoires.</title>
        <authorList>
            <person name="Burstein D."/>
            <person name="Amaro F."/>
            <person name="Zusman T."/>
            <person name="Lifshitz Z."/>
            <person name="Cohen O."/>
            <person name="Gilbert J.A."/>
            <person name="Pupko T."/>
            <person name="Shuman H.A."/>
            <person name="Segal G."/>
        </authorList>
    </citation>
    <scope>NUCLEOTIDE SEQUENCE [LARGE SCALE GENOMIC DNA]</scope>
    <source>
        <strain evidence="15 16">ATCC 49508</strain>
    </source>
</reference>
<dbReference type="NCBIfam" id="NF003764">
    <property type="entry name" value="PRK05355.1"/>
    <property type="match status" value="1"/>
</dbReference>
<dbReference type="PATRIC" id="fig|45076.6.peg.2373"/>
<evidence type="ECO:0000256" key="13">
    <source>
        <dbReference type="RuleBase" id="RU004505"/>
    </source>
</evidence>
<dbReference type="PROSITE" id="PS00595">
    <property type="entry name" value="AA_TRANSFER_CLASS_5"/>
    <property type="match status" value="1"/>
</dbReference>